<gene>
    <name evidence="2" type="ORF">FM101_00275</name>
</gene>
<organism evidence="2 3">
    <name type="scientific">Arthrobacter rhombi</name>
    <dbReference type="NCBI Taxonomy" id="71253"/>
    <lineage>
        <taxon>Bacteria</taxon>
        <taxon>Bacillati</taxon>
        <taxon>Actinomycetota</taxon>
        <taxon>Actinomycetes</taxon>
        <taxon>Micrococcales</taxon>
        <taxon>Micrococcaceae</taxon>
        <taxon>Arthrobacter</taxon>
    </lineage>
</organism>
<dbReference type="PANTHER" id="PTHR37694:SF1">
    <property type="entry name" value="SLR8022 PROTEIN"/>
    <property type="match status" value="1"/>
</dbReference>
<proteinExistence type="predicted"/>
<evidence type="ECO:0008006" key="4">
    <source>
        <dbReference type="Google" id="ProtNLM"/>
    </source>
</evidence>
<keyword evidence="3" id="KW-1185">Reference proteome</keyword>
<dbReference type="Gene3D" id="2.60.120.10">
    <property type="entry name" value="Jelly Rolls"/>
    <property type="match status" value="1"/>
</dbReference>
<dbReference type="SUPFAM" id="SSF51182">
    <property type="entry name" value="RmlC-like cupins"/>
    <property type="match status" value="1"/>
</dbReference>
<dbReference type="Proteomes" id="UP000195913">
    <property type="component" value="Unassembled WGS sequence"/>
</dbReference>
<dbReference type="InterPro" id="IPR014710">
    <property type="entry name" value="RmlC-like_jellyroll"/>
</dbReference>
<feature type="region of interest" description="Disordered" evidence="1">
    <location>
        <begin position="123"/>
        <end position="153"/>
    </location>
</feature>
<evidence type="ECO:0000313" key="2">
    <source>
        <dbReference type="EMBL" id="SJM46044.1"/>
    </source>
</evidence>
<name>A0A1R4EQR6_9MICC</name>
<dbReference type="AlphaFoldDB" id="A0A1R4EQR6"/>
<dbReference type="RefSeq" id="WP_342744329.1">
    <property type="nucleotide sequence ID" value="NZ_FUHW01000002.1"/>
</dbReference>
<protein>
    <recommendedName>
        <fullName evidence="4">LuxR family transcriptional regulator</fullName>
    </recommendedName>
</protein>
<accession>A0A1R4EQR6</accession>
<sequence>MKKFSLTALGRRHLETASSVGSGRSASTVYGGHEHVLRQTVIALKAGQELNEHVNPGEATVLVMSGRVCLSTRGESWEGSGVDLLVVPQGFYAVKALEDSVLVLTVAKTDRGPMATEHAWQDRGRGAAVRGPAAQPRTDRHADPVGAEVLAHE</sequence>
<feature type="compositionally biased region" description="Low complexity" evidence="1">
    <location>
        <begin position="126"/>
        <end position="136"/>
    </location>
</feature>
<reference evidence="2 3" key="1">
    <citation type="submission" date="2017-02" db="EMBL/GenBank/DDBJ databases">
        <authorList>
            <person name="Peterson S.W."/>
        </authorList>
    </citation>
    <scope>NUCLEOTIDE SEQUENCE [LARGE SCALE GENOMIC DNA]</scope>
    <source>
        <strain evidence="2 3">B Ar 00.02</strain>
    </source>
</reference>
<evidence type="ECO:0000256" key="1">
    <source>
        <dbReference type="SAM" id="MobiDB-lite"/>
    </source>
</evidence>
<dbReference type="PANTHER" id="PTHR37694">
    <property type="entry name" value="SLR8022 PROTEIN"/>
    <property type="match status" value="1"/>
</dbReference>
<dbReference type="EMBL" id="FUHW01000002">
    <property type="protein sequence ID" value="SJM46044.1"/>
    <property type="molecule type" value="Genomic_DNA"/>
</dbReference>
<dbReference type="InterPro" id="IPR011051">
    <property type="entry name" value="RmlC_Cupin_sf"/>
</dbReference>
<evidence type="ECO:0000313" key="3">
    <source>
        <dbReference type="Proteomes" id="UP000195913"/>
    </source>
</evidence>